<organism evidence="1 2">
    <name type="scientific">Panagrellus redivivus</name>
    <name type="common">Microworm</name>
    <dbReference type="NCBI Taxonomy" id="6233"/>
    <lineage>
        <taxon>Eukaryota</taxon>
        <taxon>Metazoa</taxon>
        <taxon>Ecdysozoa</taxon>
        <taxon>Nematoda</taxon>
        <taxon>Chromadorea</taxon>
        <taxon>Rhabditida</taxon>
        <taxon>Tylenchina</taxon>
        <taxon>Panagrolaimomorpha</taxon>
        <taxon>Panagrolaimoidea</taxon>
        <taxon>Panagrolaimidae</taxon>
        <taxon>Panagrellus</taxon>
    </lineage>
</organism>
<sequence>MSQKQYVCRDKREGLCSKYPCQQCHEIGEMIYPPKPAPWCWDPAFQGNAYVDYVFSADGEYLIQQWCRVQNNIRLDPLVLIHATGRLAIDYEPLYSASQFAEVYNRLDLCLDRYLFQKIDPFTKASIITETLFPLVEEHVVLRLVECPIPDLLPLTAGPEQVDIP</sequence>
<evidence type="ECO:0000313" key="2">
    <source>
        <dbReference type="WBParaSite" id="Pan_g3686.t1"/>
    </source>
</evidence>
<reference evidence="1" key="1">
    <citation type="journal article" date="2013" name="Genetics">
        <title>The draft genome and transcriptome of Panagrellus redivivus are shaped by the harsh demands of a free-living lifestyle.</title>
        <authorList>
            <person name="Srinivasan J."/>
            <person name="Dillman A.R."/>
            <person name="Macchietto M.G."/>
            <person name="Heikkinen L."/>
            <person name="Lakso M."/>
            <person name="Fracchia K.M."/>
            <person name="Antoshechkin I."/>
            <person name="Mortazavi A."/>
            <person name="Wong G."/>
            <person name="Sternberg P.W."/>
        </authorList>
    </citation>
    <scope>NUCLEOTIDE SEQUENCE [LARGE SCALE GENOMIC DNA]</scope>
    <source>
        <strain evidence="1">MT8872</strain>
    </source>
</reference>
<reference evidence="2" key="2">
    <citation type="submission" date="2020-10" db="UniProtKB">
        <authorList>
            <consortium name="WormBaseParasite"/>
        </authorList>
    </citation>
    <scope>IDENTIFICATION</scope>
</reference>
<dbReference type="Proteomes" id="UP000492821">
    <property type="component" value="Unassembled WGS sequence"/>
</dbReference>
<keyword evidence="1" id="KW-1185">Reference proteome</keyword>
<dbReference type="AlphaFoldDB" id="A0A7E4VUQ3"/>
<evidence type="ECO:0000313" key="1">
    <source>
        <dbReference type="Proteomes" id="UP000492821"/>
    </source>
</evidence>
<protein>
    <submittedName>
        <fullName evidence="2">C3H1-type domain-containing protein</fullName>
    </submittedName>
</protein>
<proteinExistence type="predicted"/>
<name>A0A7E4VUQ3_PANRE</name>
<dbReference type="WBParaSite" id="Pan_g3686.t1">
    <property type="protein sequence ID" value="Pan_g3686.t1"/>
    <property type="gene ID" value="Pan_g3686"/>
</dbReference>
<accession>A0A7E4VUQ3</accession>